<sequence length="631" mass="70903">MQTLTATDLSRSYGEKVLFNQINFLIHDSDKIGLIGLNGTGKTTLLNTIAGLEKPDSGVIETPNQYKVSYLRQDNQLPNVTVLEAALRGEGPEFEAIRTYERILKAYSLAPNDQKIQDQFFQAENDMNRLDAWQIDTELKTILTGLHITDFNQRTSQLSGGQVKRVALAQALLDKGDLLILDEPTNHLDFDSIAWLEKYLQSYRGALLVVTHDRYFLDAVTNQIFELDQGRLSIFPGNYEAYVTQKAHQDEVDAAQAHKQKQLYKQELAWMHAGAKARTTKQQARIERFKDLKANLPTGGGNEDVSINIGEQRLGKKVIELKDANLNFDDKVILKDFNLLVQAGDRIGITGVNGAGKSSLLNVIAGKIPLDTGILTIGETVKMAYYTQITEPIDPNKRVIKYLEDVGESVTSKSGTQISVTQLLEEFLFPRFMHGTLIARLSGGELRRLYLLKLLMSEPNVLLLDEPTNDFDVQTLTVLENYLADFNGTVITVSHDRYFLDQVTDQLLIFNGSGSITRYQGQLSDYLKAQAASQGAEKTKQKTQASANDLPTETKKTAKKHKLTYNEQKEYAGIEGQLDQLDQQIQQLKAQMTTVPGTDYQKLADLQQQIDHLNQEVDQKMDRWAYLSEFA</sequence>
<dbReference type="FunFam" id="3.40.50.300:FF:000011">
    <property type="entry name" value="Putative ABC transporter ATP-binding component"/>
    <property type="match status" value="1"/>
</dbReference>
<dbReference type="GO" id="GO:0003677">
    <property type="term" value="F:DNA binding"/>
    <property type="evidence" value="ECO:0007669"/>
    <property type="project" value="InterPro"/>
</dbReference>
<organism evidence="6 7">
    <name type="scientific">Agrilactobacillus composti DSM 18527 = JCM 14202</name>
    <dbReference type="NCBI Taxonomy" id="1423734"/>
    <lineage>
        <taxon>Bacteria</taxon>
        <taxon>Bacillati</taxon>
        <taxon>Bacillota</taxon>
        <taxon>Bacilli</taxon>
        <taxon>Lactobacillales</taxon>
        <taxon>Lactobacillaceae</taxon>
        <taxon>Agrilactobacillus</taxon>
    </lineage>
</organism>
<dbReference type="Proteomes" id="UP000051236">
    <property type="component" value="Unassembled WGS sequence"/>
</dbReference>
<feature type="region of interest" description="Disordered" evidence="4">
    <location>
        <begin position="534"/>
        <end position="555"/>
    </location>
</feature>
<dbReference type="Gene3D" id="1.10.287.380">
    <property type="entry name" value="Valyl-tRNA synthetase, C-terminal domain"/>
    <property type="match status" value="1"/>
</dbReference>
<dbReference type="InterPro" id="IPR003593">
    <property type="entry name" value="AAA+_ATPase"/>
</dbReference>
<gene>
    <name evidence="6" type="ORF">FC83_GL002419</name>
</gene>
<dbReference type="InterPro" id="IPR032781">
    <property type="entry name" value="ABC_tran_Xtn"/>
</dbReference>
<keyword evidence="1" id="KW-0547">Nucleotide-binding</keyword>
<accession>X0PDG2</accession>
<dbReference type="PROSITE" id="PS50893">
    <property type="entry name" value="ABC_TRANSPORTER_2"/>
    <property type="match status" value="2"/>
</dbReference>
<feature type="domain" description="ABC transporter" evidence="5">
    <location>
        <begin position="4"/>
        <end position="254"/>
    </location>
</feature>
<dbReference type="Pfam" id="PF12848">
    <property type="entry name" value="ABC_tran_Xtn"/>
    <property type="match status" value="1"/>
</dbReference>
<keyword evidence="2" id="KW-0067">ATP-binding</keyword>
<dbReference type="InterPro" id="IPR027417">
    <property type="entry name" value="P-loop_NTPase"/>
</dbReference>
<evidence type="ECO:0000256" key="4">
    <source>
        <dbReference type="SAM" id="MobiDB-lite"/>
    </source>
</evidence>
<dbReference type="RefSeq" id="WP_035451706.1">
    <property type="nucleotide sequence ID" value="NZ_AZGA01000002.1"/>
</dbReference>
<dbReference type="InterPro" id="IPR037118">
    <property type="entry name" value="Val-tRNA_synth_C_sf"/>
</dbReference>
<dbReference type="SUPFAM" id="SSF52540">
    <property type="entry name" value="P-loop containing nucleoside triphosphate hydrolases"/>
    <property type="match status" value="2"/>
</dbReference>
<dbReference type="PANTHER" id="PTHR42855:SF1">
    <property type="entry name" value="ABC TRANSPORTER DOMAIN-CONTAINING PROTEIN"/>
    <property type="match status" value="1"/>
</dbReference>
<dbReference type="STRING" id="1423734.FC83_GL002419"/>
<dbReference type="GO" id="GO:0005524">
    <property type="term" value="F:ATP binding"/>
    <property type="evidence" value="ECO:0007669"/>
    <property type="project" value="UniProtKB-KW"/>
</dbReference>
<dbReference type="PATRIC" id="fig|1423734.3.peg.2453"/>
<dbReference type="eggNOG" id="COG0488">
    <property type="taxonomic scope" value="Bacteria"/>
</dbReference>
<dbReference type="SMART" id="SM00382">
    <property type="entry name" value="AAA"/>
    <property type="match status" value="2"/>
</dbReference>
<name>X0PDG2_9LACO</name>
<evidence type="ECO:0000256" key="1">
    <source>
        <dbReference type="ARBA" id="ARBA00022741"/>
    </source>
</evidence>
<reference evidence="6 7" key="1">
    <citation type="journal article" date="2015" name="Genome Announc.">
        <title>Expanding the biotechnology potential of lactobacilli through comparative genomics of 213 strains and associated genera.</title>
        <authorList>
            <person name="Sun Z."/>
            <person name="Harris H.M."/>
            <person name="McCann A."/>
            <person name="Guo C."/>
            <person name="Argimon S."/>
            <person name="Zhang W."/>
            <person name="Yang X."/>
            <person name="Jeffery I.B."/>
            <person name="Cooney J.C."/>
            <person name="Kagawa T.F."/>
            <person name="Liu W."/>
            <person name="Song Y."/>
            <person name="Salvetti E."/>
            <person name="Wrobel A."/>
            <person name="Rasinkangas P."/>
            <person name="Parkhill J."/>
            <person name="Rea M.C."/>
            <person name="O'Sullivan O."/>
            <person name="Ritari J."/>
            <person name="Douillard F.P."/>
            <person name="Paul Ross R."/>
            <person name="Yang R."/>
            <person name="Briner A.E."/>
            <person name="Felis G.E."/>
            <person name="de Vos W.M."/>
            <person name="Barrangou R."/>
            <person name="Klaenhammer T.R."/>
            <person name="Caufield P.W."/>
            <person name="Cui Y."/>
            <person name="Zhang H."/>
            <person name="O'Toole P.W."/>
        </authorList>
    </citation>
    <scope>NUCLEOTIDE SEQUENCE [LARGE SCALE GENOMIC DNA]</scope>
    <source>
        <strain evidence="6 7">DSM 18527</strain>
    </source>
</reference>
<dbReference type="Pfam" id="PF00005">
    <property type="entry name" value="ABC_tran"/>
    <property type="match status" value="2"/>
</dbReference>
<keyword evidence="3" id="KW-0175">Coiled coil</keyword>
<evidence type="ECO:0000256" key="3">
    <source>
        <dbReference type="SAM" id="Coils"/>
    </source>
</evidence>
<dbReference type="EMBL" id="AZGA01000002">
    <property type="protein sequence ID" value="KRM36547.1"/>
    <property type="molecule type" value="Genomic_DNA"/>
</dbReference>
<proteinExistence type="predicted"/>
<evidence type="ECO:0000313" key="6">
    <source>
        <dbReference type="EMBL" id="KRM36547.1"/>
    </source>
</evidence>
<dbReference type="InterPro" id="IPR003439">
    <property type="entry name" value="ABC_transporter-like_ATP-bd"/>
</dbReference>
<dbReference type="AlphaFoldDB" id="X0PDG2"/>
<feature type="compositionally biased region" description="Polar residues" evidence="4">
    <location>
        <begin position="542"/>
        <end position="551"/>
    </location>
</feature>
<dbReference type="InterPro" id="IPR051309">
    <property type="entry name" value="ABCF_ATPase"/>
</dbReference>
<feature type="domain" description="ABC transporter" evidence="5">
    <location>
        <begin position="319"/>
        <end position="537"/>
    </location>
</feature>
<comment type="caution">
    <text evidence="6">The sequence shown here is derived from an EMBL/GenBank/DDBJ whole genome shotgun (WGS) entry which is preliminary data.</text>
</comment>
<dbReference type="PANTHER" id="PTHR42855">
    <property type="entry name" value="ABC TRANSPORTER ATP-BINDING SUBUNIT"/>
    <property type="match status" value="1"/>
</dbReference>
<dbReference type="GO" id="GO:0016887">
    <property type="term" value="F:ATP hydrolysis activity"/>
    <property type="evidence" value="ECO:0007669"/>
    <property type="project" value="InterPro"/>
</dbReference>
<dbReference type="InterPro" id="IPR032524">
    <property type="entry name" value="ABC_tran_C"/>
</dbReference>
<dbReference type="CDD" id="cd03221">
    <property type="entry name" value="ABCF_EF-3"/>
    <property type="match status" value="2"/>
</dbReference>
<evidence type="ECO:0000313" key="7">
    <source>
        <dbReference type="Proteomes" id="UP000051236"/>
    </source>
</evidence>
<dbReference type="Pfam" id="PF16326">
    <property type="entry name" value="ABC_tran_CTD"/>
    <property type="match status" value="1"/>
</dbReference>
<keyword evidence="7" id="KW-1185">Reference proteome</keyword>
<dbReference type="OrthoDB" id="9760950at2"/>
<protein>
    <submittedName>
        <fullName evidence="6">ABC transporter family protein</fullName>
    </submittedName>
</protein>
<evidence type="ECO:0000256" key="2">
    <source>
        <dbReference type="ARBA" id="ARBA00022840"/>
    </source>
</evidence>
<dbReference type="Gene3D" id="3.40.50.300">
    <property type="entry name" value="P-loop containing nucleotide triphosphate hydrolases"/>
    <property type="match status" value="2"/>
</dbReference>
<feature type="coiled-coil region" evidence="3">
    <location>
        <begin position="571"/>
        <end position="623"/>
    </location>
</feature>
<evidence type="ECO:0000259" key="5">
    <source>
        <dbReference type="PROSITE" id="PS50893"/>
    </source>
</evidence>